<dbReference type="EC" id="3.4.11.18" evidence="6"/>
<dbReference type="GO" id="GO:0070006">
    <property type="term" value="F:metalloaminopeptidase activity"/>
    <property type="evidence" value="ECO:0007669"/>
    <property type="project" value="UniProtKB-UniRule"/>
</dbReference>
<evidence type="ECO:0000256" key="3">
    <source>
        <dbReference type="ARBA" id="ARBA00022723"/>
    </source>
</evidence>
<keyword evidence="1 5" id="KW-0031">Aminopeptidase</keyword>
<dbReference type="InterPro" id="IPR036005">
    <property type="entry name" value="Creatinase/aminopeptidase-like"/>
</dbReference>
<evidence type="ECO:0000256" key="5">
    <source>
        <dbReference type="HAMAP-Rule" id="MF_03174"/>
    </source>
</evidence>
<dbReference type="Pfam" id="PF00557">
    <property type="entry name" value="Peptidase_M24"/>
    <property type="match status" value="1"/>
</dbReference>
<dbReference type="AlphaFoldDB" id="A0A7S0GCH9"/>
<name>A0A7S0GCH9_9STRA</name>
<dbReference type="GO" id="GO:0005829">
    <property type="term" value="C:cytosol"/>
    <property type="evidence" value="ECO:0007669"/>
    <property type="project" value="TreeGrafter"/>
</dbReference>
<dbReference type="GO" id="GO:0004239">
    <property type="term" value="F:initiator methionyl aminopeptidase activity"/>
    <property type="evidence" value="ECO:0007669"/>
    <property type="project" value="UniProtKB-UniRule"/>
</dbReference>
<dbReference type="PRINTS" id="PR00599">
    <property type="entry name" value="MAPEPTIDASE"/>
</dbReference>
<dbReference type="NCBIfam" id="TIGR00500">
    <property type="entry name" value="met_pdase_I"/>
    <property type="match status" value="1"/>
</dbReference>
<comment type="similarity">
    <text evidence="5">Belongs to the peptidase M24A family. Methionine aminopeptidase type 1 subfamily.</text>
</comment>
<dbReference type="InterPro" id="IPR000994">
    <property type="entry name" value="Pept_M24"/>
</dbReference>
<dbReference type="CDD" id="cd01086">
    <property type="entry name" value="MetAP1"/>
    <property type="match status" value="1"/>
</dbReference>
<comment type="cofactor">
    <cofactor evidence="5">
        <name>Co(2+)</name>
        <dbReference type="ChEBI" id="CHEBI:48828"/>
    </cofactor>
    <cofactor evidence="5">
        <name>Zn(2+)</name>
        <dbReference type="ChEBI" id="CHEBI:29105"/>
    </cofactor>
    <cofactor evidence="5">
        <name>Mn(2+)</name>
        <dbReference type="ChEBI" id="CHEBI:29035"/>
    </cofactor>
    <cofactor evidence="5">
        <name>Fe(2+)</name>
        <dbReference type="ChEBI" id="CHEBI:29033"/>
    </cofactor>
    <text evidence="5">Binds 2 divalent metal cations per subunit. Has a high-affinity and a low affinity metal-binding site. The true nature of the physiological cofactor is under debate. The enzyme is active with cobalt, zinc, manganese or divalent iron ions. Most likely, methionine aminopeptidases function as mononuclear Fe(2+)-metalloproteases under physiological conditions, and the catalytically relevant metal-binding site has been assigned to the histidine-containing high-affinity site.</text>
</comment>
<feature type="compositionally biased region" description="Basic residues" evidence="7">
    <location>
        <begin position="65"/>
        <end position="76"/>
    </location>
</feature>
<evidence type="ECO:0000256" key="1">
    <source>
        <dbReference type="ARBA" id="ARBA00022438"/>
    </source>
</evidence>
<feature type="binding site" evidence="5">
    <location>
        <position position="306"/>
    </location>
    <ligand>
        <name>a divalent metal cation</name>
        <dbReference type="ChEBI" id="CHEBI:60240"/>
        <label>2</label>
        <note>catalytic</note>
    </ligand>
</feature>
<keyword evidence="2 5" id="KW-0645">Protease</keyword>
<gene>
    <name evidence="9" type="ORF">PINE0816_LOCUS8060</name>
</gene>
<organism evidence="9">
    <name type="scientific">Proboscia inermis</name>
    <dbReference type="NCBI Taxonomy" id="420281"/>
    <lineage>
        <taxon>Eukaryota</taxon>
        <taxon>Sar</taxon>
        <taxon>Stramenopiles</taxon>
        <taxon>Ochrophyta</taxon>
        <taxon>Bacillariophyta</taxon>
        <taxon>Coscinodiscophyceae</taxon>
        <taxon>Rhizosoleniophycidae</taxon>
        <taxon>Rhizosoleniales</taxon>
        <taxon>Rhizosoleniaceae</taxon>
        <taxon>Proboscia</taxon>
    </lineage>
</organism>
<dbReference type="PANTHER" id="PTHR43330">
    <property type="entry name" value="METHIONINE AMINOPEPTIDASE"/>
    <property type="match status" value="1"/>
</dbReference>
<feature type="binding site" evidence="5">
    <location>
        <position position="243"/>
    </location>
    <ligand>
        <name>a divalent metal cation</name>
        <dbReference type="ChEBI" id="CHEBI:60240"/>
        <label>1</label>
    </ligand>
</feature>
<dbReference type="Gene3D" id="3.90.230.10">
    <property type="entry name" value="Creatinase/methionine aminopeptidase superfamily"/>
    <property type="match status" value="1"/>
</dbReference>
<dbReference type="EMBL" id="HBEL01016878">
    <property type="protein sequence ID" value="CAD8411935.1"/>
    <property type="molecule type" value="Transcribed_RNA"/>
</dbReference>
<feature type="binding site" evidence="5">
    <location>
        <position position="313"/>
    </location>
    <ligand>
        <name>substrate</name>
    </ligand>
</feature>
<evidence type="ECO:0000256" key="7">
    <source>
        <dbReference type="SAM" id="MobiDB-lite"/>
    </source>
</evidence>
<feature type="region of interest" description="Disordered" evidence="7">
    <location>
        <begin position="55"/>
        <end position="83"/>
    </location>
</feature>
<evidence type="ECO:0000256" key="6">
    <source>
        <dbReference type="RuleBase" id="RU003653"/>
    </source>
</evidence>
<dbReference type="PROSITE" id="PS00680">
    <property type="entry name" value="MAP_1"/>
    <property type="match status" value="1"/>
</dbReference>
<dbReference type="HAMAP" id="MF_01974">
    <property type="entry name" value="MetAP_1"/>
    <property type="match status" value="1"/>
</dbReference>
<proteinExistence type="inferred from homology"/>
<feature type="binding site" evidence="5">
    <location>
        <position position="339"/>
    </location>
    <ligand>
        <name>a divalent metal cation</name>
        <dbReference type="ChEBI" id="CHEBI:60240"/>
        <label>2</label>
        <note>catalytic</note>
    </ligand>
</feature>
<keyword evidence="4 5" id="KW-0378">Hydrolase</keyword>
<evidence type="ECO:0000259" key="8">
    <source>
        <dbReference type="Pfam" id="PF00557"/>
    </source>
</evidence>
<dbReference type="PANTHER" id="PTHR43330:SF7">
    <property type="entry name" value="METHIONINE AMINOPEPTIDASE 1"/>
    <property type="match status" value="1"/>
</dbReference>
<feature type="binding site" evidence="5">
    <location>
        <position position="232"/>
    </location>
    <ligand>
        <name>a divalent metal cation</name>
        <dbReference type="ChEBI" id="CHEBI:60240"/>
        <label>1</label>
    </ligand>
</feature>
<feature type="binding site" evidence="5">
    <location>
        <position position="243"/>
    </location>
    <ligand>
        <name>a divalent metal cation</name>
        <dbReference type="ChEBI" id="CHEBI:60240"/>
        <label>2</label>
        <note>catalytic</note>
    </ligand>
</feature>
<evidence type="ECO:0000313" key="9">
    <source>
        <dbReference type="EMBL" id="CAD8411935.1"/>
    </source>
</evidence>
<comment type="function">
    <text evidence="6">Cotranslationally removes the N-terminal methionine from nascent proteins. The N-terminal methionine is often cleaved when the second residue in the primary sequence is small and uncharged (Met-Ala-, Cys, Gly, Pro, Ser, Thr, or Val).</text>
</comment>
<feature type="binding site" evidence="5">
    <location>
        <position position="370"/>
    </location>
    <ligand>
        <name>a divalent metal cation</name>
        <dbReference type="ChEBI" id="CHEBI:60240"/>
        <label>1</label>
    </ligand>
</feature>
<feature type="domain" description="Peptidase M24" evidence="8">
    <location>
        <begin position="150"/>
        <end position="376"/>
    </location>
</feature>
<dbReference type="GO" id="GO:0006508">
    <property type="term" value="P:proteolysis"/>
    <property type="evidence" value="ECO:0007669"/>
    <property type="project" value="UniProtKB-KW"/>
</dbReference>
<sequence>MDISKAFPSRARITMTAFLAITVALITLSISTDAFSTVPTKNSLSLSTSTMQQFTSSTRLEMNKKGKSKSKPKKKSGSSSPKGFAAALRDLQEQGFKFSGDVRPGKQSPQKVVNNPRIIVPDYAVDGQPKNRGPLLPWLIEVKKPEEIAKMRISGRIAREVLDIGARAIRPGVTTDEVDQAVHEACLERGGYPSPLNYHGFPKSCCTSVNEIICHGIPDDRKLVEGDIINLDITCYVDGYHGDCSEMFMVGECDDDAKRLLQTTYDSWVKSLEFVKPGRDYKDIGAIIEDHIVPRGYSTVKNFCGHGIGSVFHTAPNILHYRNNEPNGQMAAGHTFTIEPMICEGTNRPITWTDQWTAATADGGRTAQFEHTLIITPDGVEPMTAKIPGHSKVQFWEMESEVHKGFWLGTTPAGRARAAKFLEELQQGVLP</sequence>
<evidence type="ECO:0000256" key="4">
    <source>
        <dbReference type="ARBA" id="ARBA00022801"/>
    </source>
</evidence>
<feature type="binding site" evidence="5">
    <location>
        <position position="215"/>
    </location>
    <ligand>
        <name>substrate</name>
    </ligand>
</feature>
<feature type="binding site" evidence="5">
    <location>
        <position position="370"/>
    </location>
    <ligand>
        <name>a divalent metal cation</name>
        <dbReference type="ChEBI" id="CHEBI:60240"/>
        <label>2</label>
        <note>catalytic</note>
    </ligand>
</feature>
<dbReference type="GO" id="GO:0046872">
    <property type="term" value="F:metal ion binding"/>
    <property type="evidence" value="ECO:0007669"/>
    <property type="project" value="UniProtKB-UniRule"/>
</dbReference>
<keyword evidence="3 5" id="KW-0479">Metal-binding</keyword>
<evidence type="ECO:0000256" key="2">
    <source>
        <dbReference type="ARBA" id="ARBA00022670"/>
    </source>
</evidence>
<comment type="catalytic activity">
    <reaction evidence="5 6">
        <text>Release of N-terminal amino acids, preferentially methionine, from peptides and arylamides.</text>
        <dbReference type="EC" id="3.4.11.18"/>
    </reaction>
</comment>
<dbReference type="InterPro" id="IPR001714">
    <property type="entry name" value="Pept_M24_MAP"/>
</dbReference>
<accession>A0A7S0GCH9</accession>
<protein>
    <recommendedName>
        <fullName evidence="6">Methionine aminopeptidase</fullName>
        <ecNumber evidence="6">3.4.11.18</ecNumber>
    </recommendedName>
</protein>
<reference evidence="9" key="1">
    <citation type="submission" date="2021-01" db="EMBL/GenBank/DDBJ databases">
        <authorList>
            <person name="Corre E."/>
            <person name="Pelletier E."/>
            <person name="Niang G."/>
            <person name="Scheremetjew M."/>
            <person name="Finn R."/>
            <person name="Kale V."/>
            <person name="Holt S."/>
            <person name="Cochrane G."/>
            <person name="Meng A."/>
            <person name="Brown T."/>
            <person name="Cohen L."/>
        </authorList>
    </citation>
    <scope>NUCLEOTIDE SEQUENCE</scope>
    <source>
        <strain evidence="9">CCAP1064/1</strain>
    </source>
</reference>
<dbReference type="InterPro" id="IPR002467">
    <property type="entry name" value="Pept_M24A_MAP1"/>
</dbReference>
<dbReference type="SUPFAM" id="SSF55920">
    <property type="entry name" value="Creatinase/aminopeptidase"/>
    <property type="match status" value="1"/>
</dbReference>